<sequence length="41" mass="4581">MTGPQLEESAWKGTVHLEDSKFCSKILMQNALVTFSNVPNE</sequence>
<reference evidence="1 2" key="1">
    <citation type="journal article" date="2019" name="Sci. Rep.">
        <title>Orb-weaving spider Araneus ventricosus genome elucidates the spidroin gene catalogue.</title>
        <authorList>
            <person name="Kono N."/>
            <person name="Nakamura H."/>
            <person name="Ohtoshi R."/>
            <person name="Moran D.A.P."/>
            <person name="Shinohara A."/>
            <person name="Yoshida Y."/>
            <person name="Fujiwara M."/>
            <person name="Mori M."/>
            <person name="Tomita M."/>
            <person name="Arakawa K."/>
        </authorList>
    </citation>
    <scope>NUCLEOTIDE SEQUENCE [LARGE SCALE GENOMIC DNA]</scope>
</reference>
<dbReference type="Proteomes" id="UP000499080">
    <property type="component" value="Unassembled WGS sequence"/>
</dbReference>
<name>A0A4Y2VMT8_ARAVE</name>
<evidence type="ECO:0000313" key="1">
    <source>
        <dbReference type="EMBL" id="GBO25942.1"/>
    </source>
</evidence>
<feature type="non-terminal residue" evidence="1">
    <location>
        <position position="41"/>
    </location>
</feature>
<keyword evidence="2" id="KW-1185">Reference proteome</keyword>
<comment type="caution">
    <text evidence="1">The sequence shown here is derived from an EMBL/GenBank/DDBJ whole genome shotgun (WGS) entry which is preliminary data.</text>
</comment>
<accession>A0A4Y2VMT8</accession>
<organism evidence="1 2">
    <name type="scientific">Araneus ventricosus</name>
    <name type="common">Orbweaver spider</name>
    <name type="synonym">Epeira ventricosa</name>
    <dbReference type="NCBI Taxonomy" id="182803"/>
    <lineage>
        <taxon>Eukaryota</taxon>
        <taxon>Metazoa</taxon>
        <taxon>Ecdysozoa</taxon>
        <taxon>Arthropoda</taxon>
        <taxon>Chelicerata</taxon>
        <taxon>Arachnida</taxon>
        <taxon>Araneae</taxon>
        <taxon>Araneomorphae</taxon>
        <taxon>Entelegynae</taxon>
        <taxon>Araneoidea</taxon>
        <taxon>Araneidae</taxon>
        <taxon>Araneus</taxon>
    </lineage>
</organism>
<dbReference type="AlphaFoldDB" id="A0A4Y2VMT8"/>
<evidence type="ECO:0000313" key="2">
    <source>
        <dbReference type="Proteomes" id="UP000499080"/>
    </source>
</evidence>
<dbReference type="EMBL" id="BGPR01048955">
    <property type="protein sequence ID" value="GBO25942.1"/>
    <property type="molecule type" value="Genomic_DNA"/>
</dbReference>
<protein>
    <submittedName>
        <fullName evidence="1">Uncharacterized protein</fullName>
    </submittedName>
</protein>
<proteinExistence type="predicted"/>
<gene>
    <name evidence="1" type="ORF">AVEN_240259_1</name>
</gene>